<dbReference type="PANTHER" id="PTHR36852:SF1">
    <property type="entry name" value="PROTEIN GVPL 2"/>
    <property type="match status" value="1"/>
</dbReference>
<dbReference type="RefSeq" id="WP_209243331.1">
    <property type="nucleotide sequence ID" value="NZ_JADKMA010000256.1"/>
</dbReference>
<feature type="region of interest" description="Disordered" evidence="4">
    <location>
        <begin position="153"/>
        <end position="197"/>
    </location>
</feature>
<dbReference type="EMBL" id="JADKMA010000256">
    <property type="protein sequence ID" value="MBO8196124.1"/>
    <property type="molecule type" value="Genomic_DNA"/>
</dbReference>
<evidence type="ECO:0000256" key="3">
    <source>
        <dbReference type="ARBA" id="ARBA00035643"/>
    </source>
</evidence>
<sequence length="309" mass="32476">MTQTVDEPGPHQRRGQGGAAATATYVFAVCRDGDPAAVAGLPGQAPGAPVRLLRFGSLEAVVQDVPAAEFGQEALRERLTDRTELERCARAHHAVIAAVAAGAPTVPLPLATLYLGDERVRAALREDERRFHAVLERIAGRVEWGVKVYARRETTGGPGRSATVAPARTPAGAPEGPSAAGAAHAATPGAARSVGRSGRAYLERVRGARQERERRQQAGLDAAEAVDRALRGVAVASRRLRTHDTALTGERGTQLLNAAYLVAEGREREVAEAVEEVRSAPACQGVEVEVTGPWVPYSFVDGGGLDARG</sequence>
<name>A0ABS3XL39_9ACTN</name>
<keyword evidence="6" id="KW-1185">Reference proteome</keyword>
<comment type="similarity">
    <text evidence="3">Belongs to the gas vesicle GvpF/GvpL family.</text>
</comment>
<proteinExistence type="inferred from homology"/>
<feature type="compositionally biased region" description="Low complexity" evidence="4">
    <location>
        <begin position="170"/>
        <end position="191"/>
    </location>
</feature>
<gene>
    <name evidence="5" type="ORF">ITI46_31445</name>
</gene>
<evidence type="ECO:0000256" key="2">
    <source>
        <dbReference type="ARBA" id="ARBA00035108"/>
    </source>
</evidence>
<protein>
    <submittedName>
        <fullName evidence="5">GvpL/GvpF family gas vesicle protein</fullName>
    </submittedName>
</protein>
<evidence type="ECO:0000256" key="4">
    <source>
        <dbReference type="SAM" id="MobiDB-lite"/>
    </source>
</evidence>
<comment type="subcellular location">
    <subcellularLocation>
        <location evidence="2">Gas vesicle</location>
    </subcellularLocation>
</comment>
<evidence type="ECO:0000313" key="5">
    <source>
        <dbReference type="EMBL" id="MBO8196124.1"/>
    </source>
</evidence>
<dbReference type="Pfam" id="PF06386">
    <property type="entry name" value="GvpL_GvpF"/>
    <property type="match status" value="1"/>
</dbReference>
<reference evidence="5 6" key="1">
    <citation type="submission" date="2020-11" db="EMBL/GenBank/DDBJ databases">
        <title>Streptomyces spirodelae sp. nov., isolated from duckweed.</title>
        <authorList>
            <person name="Saimee Y."/>
            <person name="Duangmal K."/>
        </authorList>
    </citation>
    <scope>NUCLEOTIDE SEQUENCE [LARGE SCALE GENOMIC DNA]</scope>
    <source>
        <strain evidence="5 6">S16-07</strain>
    </source>
</reference>
<dbReference type="InterPro" id="IPR009430">
    <property type="entry name" value="GvpL/GvpF"/>
</dbReference>
<evidence type="ECO:0000313" key="6">
    <source>
        <dbReference type="Proteomes" id="UP001519064"/>
    </source>
</evidence>
<evidence type="ECO:0000256" key="1">
    <source>
        <dbReference type="ARBA" id="ARBA00022987"/>
    </source>
</evidence>
<dbReference type="Proteomes" id="UP001519064">
    <property type="component" value="Unassembled WGS sequence"/>
</dbReference>
<organism evidence="5 6">
    <name type="scientific">Streptomyces oryzae</name>
    <dbReference type="NCBI Taxonomy" id="1434886"/>
    <lineage>
        <taxon>Bacteria</taxon>
        <taxon>Bacillati</taxon>
        <taxon>Actinomycetota</taxon>
        <taxon>Actinomycetes</taxon>
        <taxon>Kitasatosporales</taxon>
        <taxon>Streptomycetaceae</taxon>
        <taxon>Streptomyces</taxon>
    </lineage>
</organism>
<comment type="caution">
    <text evidence="5">The sequence shown here is derived from an EMBL/GenBank/DDBJ whole genome shotgun (WGS) entry which is preliminary data.</text>
</comment>
<accession>A0ABS3XL39</accession>
<keyword evidence="1" id="KW-0304">Gas vesicle</keyword>
<dbReference type="PANTHER" id="PTHR36852">
    <property type="entry name" value="PROTEIN GVPL 2"/>
    <property type="match status" value="1"/>
</dbReference>